<dbReference type="GO" id="GO:0001530">
    <property type="term" value="F:lipopolysaccharide binding"/>
    <property type="evidence" value="ECO:0007669"/>
    <property type="project" value="TreeGrafter"/>
</dbReference>
<evidence type="ECO:0000256" key="3">
    <source>
        <dbReference type="ARBA" id="ARBA00023139"/>
    </source>
</evidence>
<dbReference type="GO" id="GO:0043165">
    <property type="term" value="P:Gram-negative-bacterium-type cell outer membrane assembly"/>
    <property type="evidence" value="ECO:0007669"/>
    <property type="project" value="UniProtKB-UniRule"/>
</dbReference>
<evidence type="ECO:0000256" key="2">
    <source>
        <dbReference type="ARBA" id="ARBA00023136"/>
    </source>
</evidence>
<evidence type="ECO:0000256" key="1">
    <source>
        <dbReference type="ARBA" id="ARBA00022729"/>
    </source>
</evidence>
<keyword evidence="3" id="KW-0564">Palmitate</keyword>
<dbReference type="PANTHER" id="PTHR38098">
    <property type="entry name" value="LPS-ASSEMBLY LIPOPROTEIN LPTE"/>
    <property type="match status" value="1"/>
</dbReference>
<comment type="similarity">
    <text evidence="6">Belongs to the LptE lipoprotein family.</text>
</comment>
<dbReference type="PANTHER" id="PTHR38098:SF1">
    <property type="entry name" value="LPS-ASSEMBLY LIPOPROTEIN LPTE"/>
    <property type="match status" value="1"/>
</dbReference>
<keyword evidence="2 6" id="KW-0472">Membrane</keyword>
<protein>
    <recommendedName>
        <fullName evidence="6">LPS-assembly lipoprotein LptE</fullName>
    </recommendedName>
</protein>
<evidence type="ECO:0000256" key="4">
    <source>
        <dbReference type="ARBA" id="ARBA00023237"/>
    </source>
</evidence>
<comment type="caution">
    <text evidence="7">The sequence shown here is derived from an EMBL/GenBank/DDBJ whole genome shotgun (WGS) entry which is preliminary data.</text>
</comment>
<evidence type="ECO:0000313" key="7">
    <source>
        <dbReference type="EMBL" id="TYC54705.1"/>
    </source>
</evidence>
<dbReference type="RefSeq" id="WP_148580399.1">
    <property type="nucleotide sequence ID" value="NZ_SDKK01000017.1"/>
</dbReference>
<comment type="subunit">
    <text evidence="6">Component of the lipopolysaccharide transport and assembly complex. Interacts with LptD.</text>
</comment>
<dbReference type="EMBL" id="SDKK01000017">
    <property type="protein sequence ID" value="TYC54705.1"/>
    <property type="molecule type" value="Genomic_DNA"/>
</dbReference>
<keyword evidence="1" id="KW-0732">Signal</keyword>
<sequence length="177" mass="20034">MTHPLHSPGRRRALFLLGAAPLLASGCGFQLRGPRPLPFESIYLGMYQYSDLAAAIRRQIRAGSTTVIAEKPEDAQVRLEVLADAKEKAILALNTQGRVREYQLRQRFTFRLVDNSGQEIMAPNEIFLRRDLAFDDSQLLAKEQEEILLYRDMQSDLVQQLMRRLAAAKMPAAKPQP</sequence>
<proteinExistence type="inferred from homology"/>
<dbReference type="Gene3D" id="3.30.160.150">
    <property type="entry name" value="Lipoprotein like domain"/>
    <property type="match status" value="1"/>
</dbReference>
<dbReference type="Proteomes" id="UP000389128">
    <property type="component" value="Unassembled WGS sequence"/>
</dbReference>
<keyword evidence="4 6" id="KW-0998">Cell outer membrane</keyword>
<evidence type="ECO:0000256" key="5">
    <source>
        <dbReference type="ARBA" id="ARBA00023288"/>
    </source>
</evidence>
<keyword evidence="8" id="KW-1185">Reference proteome</keyword>
<evidence type="ECO:0000256" key="6">
    <source>
        <dbReference type="HAMAP-Rule" id="MF_01186"/>
    </source>
</evidence>
<dbReference type="InterPro" id="IPR007485">
    <property type="entry name" value="LPS_assembly_LptE"/>
</dbReference>
<evidence type="ECO:0000313" key="8">
    <source>
        <dbReference type="Proteomes" id="UP000389128"/>
    </source>
</evidence>
<accession>A0A6C2CNI0</accession>
<dbReference type="GO" id="GO:0009279">
    <property type="term" value="C:cell outer membrane"/>
    <property type="evidence" value="ECO:0007669"/>
    <property type="project" value="UniProtKB-UniRule"/>
</dbReference>
<comment type="function">
    <text evidence="6">Together with LptD, is involved in the assembly of lipopolysaccharide (LPS) at the surface of the outer membrane. Required for the proper assembly of LptD. Binds LPS and may serve as the LPS recognition site at the outer membrane.</text>
</comment>
<dbReference type="OrthoDB" id="5298094at2"/>
<name>A0A6C2CNI0_9RHOO</name>
<dbReference type="GO" id="GO:0015920">
    <property type="term" value="P:lipopolysaccharide transport"/>
    <property type="evidence" value="ECO:0007669"/>
    <property type="project" value="TreeGrafter"/>
</dbReference>
<dbReference type="GO" id="GO:1990351">
    <property type="term" value="C:transporter complex"/>
    <property type="evidence" value="ECO:0007669"/>
    <property type="project" value="TreeGrafter"/>
</dbReference>
<dbReference type="Pfam" id="PF04390">
    <property type="entry name" value="LptE"/>
    <property type="match status" value="1"/>
</dbReference>
<dbReference type="AlphaFoldDB" id="A0A6C2CNI0"/>
<dbReference type="HAMAP" id="MF_01186">
    <property type="entry name" value="LPS_assembly_LptE"/>
    <property type="match status" value="1"/>
</dbReference>
<reference evidence="7 8" key="1">
    <citation type="submission" date="2019-01" db="EMBL/GenBank/DDBJ databases">
        <title>Zoogloea oleivorans genome sequencing and assembly.</title>
        <authorList>
            <person name="Tancsics A."/>
            <person name="Farkas M."/>
            <person name="Kriszt B."/>
            <person name="Maroti G."/>
            <person name="Horvath B."/>
        </authorList>
    </citation>
    <scope>NUCLEOTIDE SEQUENCE [LARGE SCALE GENOMIC DNA]</scope>
    <source>
        <strain evidence="7 8">Buc</strain>
    </source>
</reference>
<keyword evidence="5" id="KW-0449">Lipoprotein</keyword>
<gene>
    <name evidence="6" type="primary">lptE</name>
    <name evidence="7" type="ORF">ETQ85_17605</name>
</gene>
<organism evidence="7 8">
    <name type="scientific">Zoogloea oleivorans</name>
    <dbReference type="NCBI Taxonomy" id="1552750"/>
    <lineage>
        <taxon>Bacteria</taxon>
        <taxon>Pseudomonadati</taxon>
        <taxon>Pseudomonadota</taxon>
        <taxon>Betaproteobacteria</taxon>
        <taxon>Rhodocyclales</taxon>
        <taxon>Zoogloeaceae</taxon>
        <taxon>Zoogloea</taxon>
    </lineage>
</organism>